<organism evidence="3 4">
    <name type="scientific">Oxalicibacterium faecigallinarum</name>
    <dbReference type="NCBI Taxonomy" id="573741"/>
    <lineage>
        <taxon>Bacteria</taxon>
        <taxon>Pseudomonadati</taxon>
        <taxon>Pseudomonadota</taxon>
        <taxon>Betaproteobacteria</taxon>
        <taxon>Burkholderiales</taxon>
        <taxon>Oxalobacteraceae</taxon>
        <taxon>Oxalicibacterium</taxon>
    </lineage>
</organism>
<dbReference type="GO" id="GO:0005829">
    <property type="term" value="C:cytosol"/>
    <property type="evidence" value="ECO:0007669"/>
    <property type="project" value="TreeGrafter"/>
</dbReference>
<dbReference type="InterPro" id="IPR050625">
    <property type="entry name" value="ParA/MinD_ATPase"/>
</dbReference>
<dbReference type="GO" id="GO:0016887">
    <property type="term" value="F:ATP hydrolysis activity"/>
    <property type="evidence" value="ECO:0007669"/>
    <property type="project" value="TreeGrafter"/>
</dbReference>
<dbReference type="RefSeq" id="WP_188379635.1">
    <property type="nucleotide sequence ID" value="NZ_BMDI01000001.1"/>
</dbReference>
<dbReference type="GO" id="GO:0005524">
    <property type="term" value="F:ATP binding"/>
    <property type="evidence" value="ECO:0007669"/>
    <property type="project" value="UniProtKB-KW"/>
</dbReference>
<evidence type="ECO:0000313" key="4">
    <source>
        <dbReference type="Proteomes" id="UP000642180"/>
    </source>
</evidence>
<evidence type="ECO:0000313" key="3">
    <source>
        <dbReference type="EMBL" id="GGI16510.1"/>
    </source>
</evidence>
<name>A0A8J3AMH7_9BURK</name>
<evidence type="ECO:0000256" key="1">
    <source>
        <dbReference type="ARBA" id="ARBA00022741"/>
    </source>
</evidence>
<comment type="caution">
    <text evidence="3">The sequence shown here is derived from an EMBL/GenBank/DDBJ whole genome shotgun (WGS) entry which is preliminary data.</text>
</comment>
<keyword evidence="1" id="KW-0547">Nucleotide-binding</keyword>
<accession>A0A8J3AMH7</accession>
<dbReference type="AlphaFoldDB" id="A0A8J3AMH7"/>
<dbReference type="PANTHER" id="PTHR43384:SF6">
    <property type="entry name" value="SEPTUM SITE-DETERMINING PROTEIN MIND HOMOLOG, CHLOROPLASTIC"/>
    <property type="match status" value="1"/>
</dbReference>
<gene>
    <name evidence="3" type="primary">wssA</name>
    <name evidence="3" type="ORF">GCM10008066_04320</name>
</gene>
<dbReference type="Proteomes" id="UP000642180">
    <property type="component" value="Unassembled WGS sequence"/>
</dbReference>
<dbReference type="Gene3D" id="3.40.50.300">
    <property type="entry name" value="P-loop containing nucleotide triphosphate hydrolases"/>
    <property type="match status" value="1"/>
</dbReference>
<dbReference type="GO" id="GO:0051782">
    <property type="term" value="P:negative regulation of cell division"/>
    <property type="evidence" value="ECO:0007669"/>
    <property type="project" value="TreeGrafter"/>
</dbReference>
<proteinExistence type="predicted"/>
<reference evidence="4" key="1">
    <citation type="journal article" date="2019" name="Int. J. Syst. Evol. Microbiol.">
        <title>The Global Catalogue of Microorganisms (GCM) 10K type strain sequencing project: providing services to taxonomists for standard genome sequencing and annotation.</title>
        <authorList>
            <consortium name="The Broad Institute Genomics Platform"/>
            <consortium name="The Broad Institute Genome Sequencing Center for Infectious Disease"/>
            <person name="Wu L."/>
            <person name="Ma J."/>
        </authorList>
    </citation>
    <scope>NUCLEOTIDE SEQUENCE [LARGE SCALE GENOMIC DNA]</scope>
    <source>
        <strain evidence="4">CCM 2767</strain>
    </source>
</reference>
<evidence type="ECO:0000256" key="2">
    <source>
        <dbReference type="ARBA" id="ARBA00022840"/>
    </source>
</evidence>
<dbReference type="NCBIfam" id="TIGR03371">
    <property type="entry name" value="cellulose_yhjQ"/>
    <property type="match status" value="1"/>
</dbReference>
<dbReference type="PANTHER" id="PTHR43384">
    <property type="entry name" value="SEPTUM SITE-DETERMINING PROTEIN MIND HOMOLOG, CHLOROPLASTIC-RELATED"/>
    <property type="match status" value="1"/>
</dbReference>
<protein>
    <submittedName>
        <fullName evidence="3">Cellulose synthase operon protein YhjQ</fullName>
    </submittedName>
</protein>
<keyword evidence="2" id="KW-0067">ATP-binding</keyword>
<dbReference type="Pfam" id="PF06564">
    <property type="entry name" value="CBP_BcsQ"/>
    <property type="match status" value="1"/>
</dbReference>
<dbReference type="InterPro" id="IPR017746">
    <property type="entry name" value="Cellulose_synthase_operon_BcsQ"/>
</dbReference>
<dbReference type="EMBL" id="BMDI01000001">
    <property type="protein sequence ID" value="GGI16510.1"/>
    <property type="molecule type" value="Genomic_DNA"/>
</dbReference>
<keyword evidence="4" id="KW-1185">Reference proteome</keyword>
<dbReference type="SUPFAM" id="SSF52540">
    <property type="entry name" value="P-loop containing nucleoside triphosphate hydrolases"/>
    <property type="match status" value="1"/>
</dbReference>
<dbReference type="InterPro" id="IPR027417">
    <property type="entry name" value="P-loop_NTPase"/>
</dbReference>
<dbReference type="GO" id="GO:0009898">
    <property type="term" value="C:cytoplasmic side of plasma membrane"/>
    <property type="evidence" value="ECO:0007669"/>
    <property type="project" value="TreeGrafter"/>
</dbReference>
<sequence length="410" mass="43420">MSKVQNDIANLLNRFGAKTDSYLEVEAALEYKEAPLAPVVVPVVVAAPAAQAGLMTPVSQAESSPAQAKQPIALVPRMAVAASAPNVTETRVEPVLASVYVAPVQERVASNVEPSTLTSEPATVSVMPAPKSSLRSLLNEVALARQASIQASNEEKAEVVTSTPAHVVAVVSLKGGVGKTTISAALAGALAPQGHGFAIDLDPQNALRHHLGAVSDEEESVEGLSGEDWQSSLCDGMVGVKMLPYGIVADKERRVFERRIENDNEWLNRQLIAMKLNTADTVVLDTPPGPTPYMEHALAVADQVVVVITPDAGSFLTLDQLDRQVEGIDHCSFIVNQFDASRTFCQDMLEVLKRRLGDKLIGVIPFDHAISEGLAFGNMPLLTDDASPARQAILSIADALKAQSSKTAGD</sequence>